<accession>A0ACB6Z6Y1</accession>
<evidence type="ECO:0000313" key="1">
    <source>
        <dbReference type="EMBL" id="KAF9644911.1"/>
    </source>
</evidence>
<reference evidence="1" key="1">
    <citation type="submission" date="2019-10" db="EMBL/GenBank/DDBJ databases">
        <authorList>
            <consortium name="DOE Joint Genome Institute"/>
            <person name="Kuo A."/>
            <person name="Miyauchi S."/>
            <person name="Kiss E."/>
            <person name="Drula E."/>
            <person name="Kohler A."/>
            <person name="Sanchez-Garcia M."/>
            <person name="Andreopoulos B."/>
            <person name="Barry K.W."/>
            <person name="Bonito G."/>
            <person name="Buee M."/>
            <person name="Carver A."/>
            <person name="Chen C."/>
            <person name="Cichocki N."/>
            <person name="Clum A."/>
            <person name="Culley D."/>
            <person name="Crous P.W."/>
            <person name="Fauchery L."/>
            <person name="Girlanda M."/>
            <person name="Hayes R."/>
            <person name="Keri Z."/>
            <person name="Labutti K."/>
            <person name="Lipzen A."/>
            <person name="Lombard V."/>
            <person name="Magnuson J."/>
            <person name="Maillard F."/>
            <person name="Morin E."/>
            <person name="Murat C."/>
            <person name="Nolan M."/>
            <person name="Ohm R."/>
            <person name="Pangilinan J."/>
            <person name="Pereira M."/>
            <person name="Perotto S."/>
            <person name="Peter M."/>
            <person name="Riley R."/>
            <person name="Sitrit Y."/>
            <person name="Stielow B."/>
            <person name="Szollosi G."/>
            <person name="Zifcakova L."/>
            <person name="Stursova M."/>
            <person name="Spatafora J.W."/>
            <person name="Tedersoo L."/>
            <person name="Vaario L.-M."/>
            <person name="Yamada A."/>
            <person name="Yan M."/>
            <person name="Wang P."/>
            <person name="Xu J."/>
            <person name="Bruns T."/>
            <person name="Baldrian P."/>
            <person name="Vilgalys R."/>
            <person name="Henrissat B."/>
            <person name="Grigoriev I.V."/>
            <person name="Hibbett D."/>
            <person name="Nagy L.G."/>
            <person name="Martin F.M."/>
        </authorList>
    </citation>
    <scope>NUCLEOTIDE SEQUENCE</scope>
    <source>
        <strain evidence="1">P2</strain>
    </source>
</reference>
<organism evidence="1 2">
    <name type="scientific">Thelephora ganbajun</name>
    <name type="common">Ganba fungus</name>
    <dbReference type="NCBI Taxonomy" id="370292"/>
    <lineage>
        <taxon>Eukaryota</taxon>
        <taxon>Fungi</taxon>
        <taxon>Dikarya</taxon>
        <taxon>Basidiomycota</taxon>
        <taxon>Agaricomycotina</taxon>
        <taxon>Agaricomycetes</taxon>
        <taxon>Thelephorales</taxon>
        <taxon>Thelephoraceae</taxon>
        <taxon>Thelephora</taxon>
    </lineage>
</organism>
<gene>
    <name evidence="1" type="ORF">BDM02DRAFT_827499</name>
</gene>
<comment type="caution">
    <text evidence="1">The sequence shown here is derived from an EMBL/GenBank/DDBJ whole genome shotgun (WGS) entry which is preliminary data.</text>
</comment>
<name>A0ACB6Z6Y1_THEGA</name>
<protein>
    <submittedName>
        <fullName evidence="1">Uncharacterized protein</fullName>
    </submittedName>
</protein>
<keyword evidence="2" id="KW-1185">Reference proteome</keyword>
<dbReference type="Proteomes" id="UP000886501">
    <property type="component" value="Unassembled WGS sequence"/>
</dbReference>
<reference evidence="1" key="2">
    <citation type="journal article" date="2020" name="Nat. Commun.">
        <title>Large-scale genome sequencing of mycorrhizal fungi provides insights into the early evolution of symbiotic traits.</title>
        <authorList>
            <person name="Miyauchi S."/>
            <person name="Kiss E."/>
            <person name="Kuo A."/>
            <person name="Drula E."/>
            <person name="Kohler A."/>
            <person name="Sanchez-Garcia M."/>
            <person name="Morin E."/>
            <person name="Andreopoulos B."/>
            <person name="Barry K.W."/>
            <person name="Bonito G."/>
            <person name="Buee M."/>
            <person name="Carver A."/>
            <person name="Chen C."/>
            <person name="Cichocki N."/>
            <person name="Clum A."/>
            <person name="Culley D."/>
            <person name="Crous P.W."/>
            <person name="Fauchery L."/>
            <person name="Girlanda M."/>
            <person name="Hayes R.D."/>
            <person name="Keri Z."/>
            <person name="LaButti K."/>
            <person name="Lipzen A."/>
            <person name="Lombard V."/>
            <person name="Magnuson J."/>
            <person name="Maillard F."/>
            <person name="Murat C."/>
            <person name="Nolan M."/>
            <person name="Ohm R.A."/>
            <person name="Pangilinan J."/>
            <person name="Pereira M.F."/>
            <person name="Perotto S."/>
            <person name="Peter M."/>
            <person name="Pfister S."/>
            <person name="Riley R."/>
            <person name="Sitrit Y."/>
            <person name="Stielow J.B."/>
            <person name="Szollosi G."/>
            <person name="Zifcakova L."/>
            <person name="Stursova M."/>
            <person name="Spatafora J.W."/>
            <person name="Tedersoo L."/>
            <person name="Vaario L.M."/>
            <person name="Yamada A."/>
            <person name="Yan M."/>
            <person name="Wang P."/>
            <person name="Xu J."/>
            <person name="Bruns T."/>
            <person name="Baldrian P."/>
            <person name="Vilgalys R."/>
            <person name="Dunand C."/>
            <person name="Henrissat B."/>
            <person name="Grigoriev I.V."/>
            <person name="Hibbett D."/>
            <person name="Nagy L.G."/>
            <person name="Martin F.M."/>
        </authorList>
    </citation>
    <scope>NUCLEOTIDE SEQUENCE</scope>
    <source>
        <strain evidence="1">P2</strain>
    </source>
</reference>
<dbReference type="EMBL" id="MU118113">
    <property type="protein sequence ID" value="KAF9644911.1"/>
    <property type="molecule type" value="Genomic_DNA"/>
</dbReference>
<sequence>MIRRGANNLKLEVSVKLGCSLRESPSPYETLNRSERLSGVDATEIVLPQGSLGMYSFCHSGNRCEMHCDR</sequence>
<evidence type="ECO:0000313" key="2">
    <source>
        <dbReference type="Proteomes" id="UP000886501"/>
    </source>
</evidence>
<proteinExistence type="predicted"/>